<dbReference type="PANTHER" id="PTHR35507">
    <property type="entry name" value="OS09G0488600 PROTEIN"/>
    <property type="match status" value="1"/>
</dbReference>
<feature type="compositionally biased region" description="Basic and acidic residues" evidence="2">
    <location>
        <begin position="362"/>
        <end position="373"/>
    </location>
</feature>
<keyword evidence="1" id="KW-0175">Coiled coil</keyword>
<feature type="compositionally biased region" description="Low complexity" evidence="2">
    <location>
        <begin position="325"/>
        <end position="335"/>
    </location>
</feature>
<comment type="caution">
    <text evidence="3">The sequence shown here is derived from an EMBL/GenBank/DDBJ whole genome shotgun (WGS) entry which is preliminary data.</text>
</comment>
<feature type="region of interest" description="Disordered" evidence="2">
    <location>
        <begin position="325"/>
        <end position="436"/>
    </location>
</feature>
<evidence type="ECO:0000256" key="2">
    <source>
        <dbReference type="SAM" id="MobiDB-lite"/>
    </source>
</evidence>
<organism evidence="3 4">
    <name type="scientific">Lithospermum erythrorhizon</name>
    <name type="common">Purple gromwell</name>
    <name type="synonym">Lithospermum officinale var. erythrorhizon</name>
    <dbReference type="NCBI Taxonomy" id="34254"/>
    <lineage>
        <taxon>Eukaryota</taxon>
        <taxon>Viridiplantae</taxon>
        <taxon>Streptophyta</taxon>
        <taxon>Embryophyta</taxon>
        <taxon>Tracheophyta</taxon>
        <taxon>Spermatophyta</taxon>
        <taxon>Magnoliopsida</taxon>
        <taxon>eudicotyledons</taxon>
        <taxon>Gunneridae</taxon>
        <taxon>Pentapetalae</taxon>
        <taxon>asterids</taxon>
        <taxon>lamiids</taxon>
        <taxon>Boraginales</taxon>
        <taxon>Boraginaceae</taxon>
        <taxon>Boraginoideae</taxon>
        <taxon>Lithospermeae</taxon>
        <taxon>Lithospermum</taxon>
    </lineage>
</organism>
<evidence type="ECO:0000256" key="1">
    <source>
        <dbReference type="SAM" id="Coils"/>
    </source>
</evidence>
<protein>
    <submittedName>
        <fullName evidence="3">Uncharacterized protein</fullName>
    </submittedName>
</protein>
<feature type="compositionally biased region" description="Polar residues" evidence="2">
    <location>
        <begin position="377"/>
        <end position="419"/>
    </location>
</feature>
<evidence type="ECO:0000313" key="4">
    <source>
        <dbReference type="Proteomes" id="UP001454036"/>
    </source>
</evidence>
<gene>
    <name evidence="3" type="ORF">LIER_02466</name>
</gene>
<feature type="coiled-coil region" evidence="1">
    <location>
        <begin position="132"/>
        <end position="159"/>
    </location>
</feature>
<proteinExistence type="predicted"/>
<reference evidence="3 4" key="1">
    <citation type="submission" date="2024-01" db="EMBL/GenBank/DDBJ databases">
        <title>The complete chloroplast genome sequence of Lithospermum erythrorhizon: insights into the phylogenetic relationship among Boraginaceae species and the maternal lineages of purple gromwells.</title>
        <authorList>
            <person name="Okada T."/>
            <person name="Watanabe K."/>
        </authorList>
    </citation>
    <scope>NUCLEOTIDE SEQUENCE [LARGE SCALE GENOMIC DNA]</scope>
</reference>
<evidence type="ECO:0000313" key="3">
    <source>
        <dbReference type="EMBL" id="GAA0141290.1"/>
    </source>
</evidence>
<dbReference type="EMBL" id="BAABME010000267">
    <property type="protein sequence ID" value="GAA0141290.1"/>
    <property type="molecule type" value="Genomic_DNA"/>
</dbReference>
<name>A0AAV3NTC2_LITER</name>
<accession>A0AAV3NTC2</accession>
<dbReference type="Proteomes" id="UP001454036">
    <property type="component" value="Unassembled WGS sequence"/>
</dbReference>
<dbReference type="AlphaFoldDB" id="A0AAV3NTC2"/>
<sequence length="436" mass="48693">MEHSVGMEEDQESIMETFKPSSLVNFSPFTPIVQPSPRRLSSCFSQAATPVKAARSLAWVSLQGRLVNADEATSAKRIGGGLGKEEAVAWELFSPIHRILIVAVVAVAAMNCRKNREILKLKKCVEMRDQVLSSMQQKLDNLCEQVNYFQNQLEAATDRFTCQTCEQNRLLSIDPMVNIFFTPFKGQEVTSMYVSTGAEAEERRMSALSDWSQSSASASLLDIQLNTEQEVYNLQKECEEKDATIDELSALLHSSDACSSKRIAELEEIIRRKNTMINKFKKDILVLEQKVVNFTRLRRPSYKNAQSSERQLPFMAENVIYDMDSSTGSSSSDTDGLPKRRCKSAATKVGAHGMIPSGQHALKKEHNTRESKLSRSAPKQTGQNQNNLSRPGSPLSEMSLNQTTESATALKSKQMPSTIRDSRSRRPPSVGSKRWL</sequence>
<dbReference type="PANTHER" id="PTHR35507:SF1">
    <property type="entry name" value="TMF_TATA_BD DOMAIN-CONTAINING PROTEIN"/>
    <property type="match status" value="1"/>
</dbReference>
<keyword evidence="4" id="KW-1185">Reference proteome</keyword>